<evidence type="ECO:0000259" key="2">
    <source>
        <dbReference type="Pfam" id="PF24837"/>
    </source>
</evidence>
<dbReference type="OrthoDB" id="3393679at2"/>
<accession>A0A1G6WI79</accession>
<feature type="domain" description="AMIN-like" evidence="2">
    <location>
        <begin position="107"/>
        <end position="233"/>
    </location>
</feature>
<feature type="region of interest" description="Disordered" evidence="1">
    <location>
        <begin position="31"/>
        <end position="100"/>
    </location>
</feature>
<keyword evidence="4" id="KW-1185">Reference proteome</keyword>
<feature type="compositionally biased region" description="Low complexity" evidence="1">
    <location>
        <begin position="41"/>
        <end position="84"/>
    </location>
</feature>
<dbReference type="Pfam" id="PF24837">
    <property type="entry name" value="AMIN-like"/>
    <property type="match status" value="1"/>
</dbReference>
<organism evidence="3 4">
    <name type="scientific">Sanguibacter gelidistatuariae</name>
    <dbReference type="NCBI Taxonomy" id="1814289"/>
    <lineage>
        <taxon>Bacteria</taxon>
        <taxon>Bacillati</taxon>
        <taxon>Actinomycetota</taxon>
        <taxon>Actinomycetes</taxon>
        <taxon>Micrococcales</taxon>
        <taxon>Sanguibacteraceae</taxon>
        <taxon>Sanguibacter</taxon>
    </lineage>
</organism>
<proteinExistence type="predicted"/>
<reference evidence="3 4" key="1">
    <citation type="submission" date="2016-09" db="EMBL/GenBank/DDBJ databases">
        <authorList>
            <person name="Capua I."/>
            <person name="De Benedictis P."/>
            <person name="Joannis T."/>
            <person name="Lombin L.H."/>
            <person name="Cattoli G."/>
        </authorList>
    </citation>
    <scope>NUCLEOTIDE SEQUENCE [LARGE SCALE GENOMIC DNA]</scope>
    <source>
        <strain evidence="3 4">ISLP-3</strain>
    </source>
</reference>
<evidence type="ECO:0000313" key="4">
    <source>
        <dbReference type="Proteomes" id="UP000199039"/>
    </source>
</evidence>
<sequence>MDAHTSRSRRQRKPVSIRVAAIAVGGALTLVGCDGYVNPGTPSYSTAEPAPTTSSPSEPAPPDSSTTTPEGGATTTAPPADDVTAPPPFPADTSPDTAEASEGAMLTVTDVRVAHHPGFDRVVYEMAGTGTPGWTVAYVSEAVQDGSGMQLYLAGEARLSVAISGSAYPSDSGATQFTHSTAVRGDGTTIVTEVVGWSVFEGITGSFIGITEPGHPFRAYLLDDPVRVVVDVSETRE</sequence>
<evidence type="ECO:0000313" key="3">
    <source>
        <dbReference type="EMBL" id="SDD64756.1"/>
    </source>
</evidence>
<dbReference type="PROSITE" id="PS51257">
    <property type="entry name" value="PROKAR_LIPOPROTEIN"/>
    <property type="match status" value="1"/>
</dbReference>
<dbReference type="EMBL" id="FMYH01000009">
    <property type="protein sequence ID" value="SDD64756.1"/>
    <property type="molecule type" value="Genomic_DNA"/>
</dbReference>
<dbReference type="RefSeq" id="WP_093186111.1">
    <property type="nucleotide sequence ID" value="NZ_FMYH01000009.1"/>
</dbReference>
<dbReference type="Proteomes" id="UP000199039">
    <property type="component" value="Unassembled WGS sequence"/>
</dbReference>
<dbReference type="STRING" id="1814289.SAMN05216410_3633"/>
<gene>
    <name evidence="3" type="ORF">SAMN05216410_3633</name>
</gene>
<protein>
    <recommendedName>
        <fullName evidence="2">AMIN-like domain-containing protein</fullName>
    </recommendedName>
</protein>
<name>A0A1G6WI79_9MICO</name>
<dbReference type="InterPro" id="IPR056303">
    <property type="entry name" value="AMIN-like"/>
</dbReference>
<evidence type="ECO:0000256" key="1">
    <source>
        <dbReference type="SAM" id="MobiDB-lite"/>
    </source>
</evidence>
<dbReference type="AlphaFoldDB" id="A0A1G6WI79"/>